<evidence type="ECO:0000256" key="8">
    <source>
        <dbReference type="RuleBase" id="RU367011"/>
    </source>
</evidence>
<feature type="signal peptide" evidence="8">
    <location>
        <begin position="1"/>
        <end position="16"/>
    </location>
</feature>
<name>A0AAU9XF12_9CNID</name>
<dbReference type="SMART" id="SM01057">
    <property type="entry name" value="Carb_anhydrase"/>
    <property type="match status" value="1"/>
</dbReference>
<accession>A0AAU9XF12</accession>
<evidence type="ECO:0000256" key="7">
    <source>
        <dbReference type="ARBA" id="ARBA00048348"/>
    </source>
</evidence>
<evidence type="ECO:0000256" key="3">
    <source>
        <dbReference type="ARBA" id="ARBA00012925"/>
    </source>
</evidence>
<comment type="cofactor">
    <cofactor evidence="8">
        <name>Zn(2+)</name>
        <dbReference type="ChEBI" id="CHEBI:29105"/>
    </cofactor>
</comment>
<dbReference type="PROSITE" id="PS00162">
    <property type="entry name" value="ALPHA_CA_1"/>
    <property type="match status" value="1"/>
</dbReference>
<evidence type="ECO:0000256" key="1">
    <source>
        <dbReference type="ARBA" id="ARBA00002904"/>
    </source>
</evidence>
<dbReference type="Pfam" id="PF00194">
    <property type="entry name" value="Carb_anhydrase"/>
    <property type="match status" value="1"/>
</dbReference>
<keyword evidence="8" id="KW-0732">Signal</keyword>
<evidence type="ECO:0000259" key="9">
    <source>
        <dbReference type="PROSITE" id="PS51144"/>
    </source>
</evidence>
<keyword evidence="5 8" id="KW-0862">Zinc</keyword>
<dbReference type="InterPro" id="IPR001148">
    <property type="entry name" value="CA_dom"/>
</dbReference>
<dbReference type="Proteomes" id="UP001159428">
    <property type="component" value="Unassembled WGS sequence"/>
</dbReference>
<feature type="domain" description="Alpha-carbonic anhydrase" evidence="9">
    <location>
        <begin position="20"/>
        <end position="289"/>
    </location>
</feature>
<proteinExistence type="inferred from homology"/>
<evidence type="ECO:0000313" key="10">
    <source>
        <dbReference type="EMBL" id="CAH3145442.1"/>
    </source>
</evidence>
<reference evidence="10 11" key="1">
    <citation type="submission" date="2022-05" db="EMBL/GenBank/DDBJ databases">
        <authorList>
            <consortium name="Genoscope - CEA"/>
            <person name="William W."/>
        </authorList>
    </citation>
    <scope>NUCLEOTIDE SEQUENCE [LARGE SCALE GENOMIC DNA]</scope>
</reference>
<comment type="similarity">
    <text evidence="2 8">Belongs to the alpha-carbonic anhydrase family.</text>
</comment>
<evidence type="ECO:0000256" key="2">
    <source>
        <dbReference type="ARBA" id="ARBA00010718"/>
    </source>
</evidence>
<sequence>MFQIVILSVLVGSALTAQGTKWKYGETDKVHKIYGPKDWGKVSKYCDGSAQSPINIETRSVENDGSLKALRFLAENRYGRVSGVLENNGHAPTLAIDKPRGTSTLTGGPLGNSVYKLQQLHIHFGCKNNKGSEHTVNGKAFSGELHLVHYNTKYGDFKTAVDKRDGLAVIGVFLQGDDDDDDSSYSLKIISGATRYIRKAGSKKPIRAIYLNNLVPHLRDLSEFYSYKGSLTTPPCYQSVKWIVLKRPIRASEYVLRAFRSLLNDEEQPMCDNFRPTLPLNSRSVSQSDDDRLFN</sequence>
<comment type="catalytic activity">
    <reaction evidence="7 8">
        <text>hydrogencarbonate + H(+) = CO2 + H2O</text>
        <dbReference type="Rhea" id="RHEA:10748"/>
        <dbReference type="ChEBI" id="CHEBI:15377"/>
        <dbReference type="ChEBI" id="CHEBI:15378"/>
        <dbReference type="ChEBI" id="CHEBI:16526"/>
        <dbReference type="ChEBI" id="CHEBI:17544"/>
        <dbReference type="EC" id="4.2.1.1"/>
    </reaction>
</comment>
<evidence type="ECO:0000313" key="11">
    <source>
        <dbReference type="Proteomes" id="UP001159428"/>
    </source>
</evidence>
<dbReference type="GO" id="GO:0004089">
    <property type="term" value="F:carbonate dehydratase activity"/>
    <property type="evidence" value="ECO:0007669"/>
    <property type="project" value="UniProtKB-UniRule"/>
</dbReference>
<evidence type="ECO:0000256" key="5">
    <source>
        <dbReference type="ARBA" id="ARBA00022833"/>
    </source>
</evidence>
<dbReference type="SUPFAM" id="SSF51069">
    <property type="entry name" value="Carbonic anhydrase"/>
    <property type="match status" value="1"/>
</dbReference>
<dbReference type="PROSITE" id="PS51144">
    <property type="entry name" value="ALPHA_CA_2"/>
    <property type="match status" value="1"/>
</dbReference>
<keyword evidence="11" id="KW-1185">Reference proteome</keyword>
<dbReference type="InterPro" id="IPR023561">
    <property type="entry name" value="Carbonic_anhydrase_a-class"/>
</dbReference>
<dbReference type="InterPro" id="IPR018338">
    <property type="entry name" value="Carbonic_anhydrase_a-class_CS"/>
</dbReference>
<organism evidence="10 11">
    <name type="scientific">Pocillopora meandrina</name>
    <dbReference type="NCBI Taxonomy" id="46732"/>
    <lineage>
        <taxon>Eukaryota</taxon>
        <taxon>Metazoa</taxon>
        <taxon>Cnidaria</taxon>
        <taxon>Anthozoa</taxon>
        <taxon>Hexacorallia</taxon>
        <taxon>Scleractinia</taxon>
        <taxon>Astrocoeniina</taxon>
        <taxon>Pocilloporidae</taxon>
        <taxon>Pocillopora</taxon>
    </lineage>
</organism>
<keyword evidence="4 8" id="KW-0479">Metal-binding</keyword>
<comment type="caution">
    <text evidence="10">The sequence shown here is derived from an EMBL/GenBank/DDBJ whole genome shotgun (WGS) entry which is preliminary data.</text>
</comment>
<dbReference type="PANTHER" id="PTHR18952">
    <property type="entry name" value="CARBONIC ANHYDRASE"/>
    <property type="match status" value="1"/>
</dbReference>
<evidence type="ECO:0000256" key="4">
    <source>
        <dbReference type="ARBA" id="ARBA00022723"/>
    </source>
</evidence>
<dbReference type="EC" id="4.2.1.1" evidence="3 8"/>
<dbReference type="PANTHER" id="PTHR18952:SF265">
    <property type="entry name" value="CARBONIC ANHYDRASE"/>
    <property type="match status" value="1"/>
</dbReference>
<dbReference type="Gene3D" id="3.10.200.10">
    <property type="entry name" value="Alpha carbonic anhydrase"/>
    <property type="match status" value="1"/>
</dbReference>
<dbReference type="AlphaFoldDB" id="A0AAU9XF12"/>
<protein>
    <recommendedName>
        <fullName evidence="3 8">Carbonic anhydrase</fullName>
        <ecNumber evidence="3 8">4.2.1.1</ecNumber>
    </recommendedName>
</protein>
<dbReference type="CDD" id="cd00326">
    <property type="entry name" value="alpha_CA"/>
    <property type="match status" value="1"/>
</dbReference>
<dbReference type="GO" id="GO:0008270">
    <property type="term" value="F:zinc ion binding"/>
    <property type="evidence" value="ECO:0007669"/>
    <property type="project" value="UniProtKB-UniRule"/>
</dbReference>
<feature type="chain" id="PRO_5043111764" description="Carbonic anhydrase" evidence="8">
    <location>
        <begin position="17"/>
        <end position="295"/>
    </location>
</feature>
<comment type="function">
    <text evidence="1 8">Reversible hydration of carbon dioxide.</text>
</comment>
<evidence type="ECO:0000256" key="6">
    <source>
        <dbReference type="ARBA" id="ARBA00023239"/>
    </source>
</evidence>
<dbReference type="EMBL" id="CALNXJ010000040">
    <property type="protein sequence ID" value="CAH3145442.1"/>
    <property type="molecule type" value="Genomic_DNA"/>
</dbReference>
<gene>
    <name evidence="10" type="ORF">PMEA_00022583</name>
</gene>
<dbReference type="InterPro" id="IPR036398">
    <property type="entry name" value="CA_dom_sf"/>
</dbReference>
<keyword evidence="6 8" id="KW-0456">Lyase</keyword>